<dbReference type="PROSITE" id="PS50006">
    <property type="entry name" value="FHA_DOMAIN"/>
    <property type="match status" value="1"/>
</dbReference>
<feature type="domain" description="FHA" evidence="3">
    <location>
        <begin position="40"/>
        <end position="93"/>
    </location>
</feature>
<keyword evidence="5" id="KW-1185">Reference proteome</keyword>
<proteinExistence type="predicted"/>
<evidence type="ECO:0000313" key="4">
    <source>
        <dbReference type="EMBL" id="CAH0376680.1"/>
    </source>
</evidence>
<gene>
    <name evidence="4" type="ORF">PECAL_5P12860</name>
</gene>
<feature type="compositionally biased region" description="Low complexity" evidence="2">
    <location>
        <begin position="578"/>
        <end position="591"/>
    </location>
</feature>
<dbReference type="InterPro" id="IPR000253">
    <property type="entry name" value="FHA_dom"/>
</dbReference>
<dbReference type="AlphaFoldDB" id="A0A8J2WQP6"/>
<feature type="compositionally biased region" description="Basic and acidic residues" evidence="2">
    <location>
        <begin position="317"/>
        <end position="337"/>
    </location>
</feature>
<dbReference type="SUPFAM" id="SSF49879">
    <property type="entry name" value="SMAD/FHA domain"/>
    <property type="match status" value="1"/>
</dbReference>
<sequence length="639" mass="68810">MAHPWGVLELVSESPVYDLKPFEGRTHPVPQSYALSAPRHAIGRAKDRQGLPTLELPFAVISGKHCLIERDDNGTIRITDHSSNGTSVEKETLGKGNSKILNDGEHITVFQRQKTASQDQNGPGAVIEYVFRRRDDKPETRAVAQALERQNSQLEADLRKAREEVDKLLGQLREASTSKATLTRDAAEAIAAADLLRDARQADQACLKAVACARDLAQRVAADAEGRVASLEKRAADSETALEEAEARCAQQAERFTELEARSKEIETQQAKSSTSSAEQQEALTASERARAEAERARDASDKRADEAEAQRAQAVQERDAEMRARQGAERERDAAEARAITSDGIAADQTAFRAAADAAKREADQGVEDQDRRFREKERSFDEVRQVLERKAKKAESRADEQKQRADAAEAKSRTAEASTDQLRADQAAAREECEENCMARDAAVAACSAAVALASSTQWRVEQLERGQEALQAAASRSREVAAAASRSAAAVGRDVERLTGEILNQIVPGLRQARSALADASIAASDTPPGGSQTLDADAMQDALPPPPSLPSVDDEDARELDYAADNAGDETQLGEPAPADDASAAADAGDETQDPLSPSPKKRGSEETSDLPPPKRARASQDTADSGSPPEELNF</sequence>
<dbReference type="InterPro" id="IPR008984">
    <property type="entry name" value="SMAD_FHA_dom_sf"/>
</dbReference>
<evidence type="ECO:0000259" key="3">
    <source>
        <dbReference type="PROSITE" id="PS50006"/>
    </source>
</evidence>
<organism evidence="4 5">
    <name type="scientific">Pelagomonas calceolata</name>
    <dbReference type="NCBI Taxonomy" id="35677"/>
    <lineage>
        <taxon>Eukaryota</taxon>
        <taxon>Sar</taxon>
        <taxon>Stramenopiles</taxon>
        <taxon>Ochrophyta</taxon>
        <taxon>Pelagophyceae</taxon>
        <taxon>Pelagomonadales</taxon>
        <taxon>Pelagomonadaceae</taxon>
        <taxon>Pelagomonas</taxon>
    </lineage>
</organism>
<feature type="compositionally biased region" description="Basic and acidic residues" evidence="2">
    <location>
        <begin position="359"/>
        <end position="416"/>
    </location>
</feature>
<keyword evidence="1" id="KW-0175">Coiled coil</keyword>
<reference evidence="4" key="1">
    <citation type="submission" date="2021-11" db="EMBL/GenBank/DDBJ databases">
        <authorList>
            <consortium name="Genoscope - CEA"/>
            <person name="William W."/>
        </authorList>
    </citation>
    <scope>NUCLEOTIDE SEQUENCE</scope>
</reference>
<comment type="caution">
    <text evidence="4">The sequence shown here is derived from an EMBL/GenBank/DDBJ whole genome shotgun (WGS) entry which is preliminary data.</text>
</comment>
<feature type="coiled-coil region" evidence="1">
    <location>
        <begin position="137"/>
        <end position="178"/>
    </location>
</feature>
<feature type="compositionally biased region" description="Basic and acidic residues" evidence="2">
    <location>
        <begin position="288"/>
        <end position="310"/>
    </location>
</feature>
<dbReference type="Proteomes" id="UP000789595">
    <property type="component" value="Unassembled WGS sequence"/>
</dbReference>
<dbReference type="Pfam" id="PF00498">
    <property type="entry name" value="FHA"/>
    <property type="match status" value="1"/>
</dbReference>
<feature type="region of interest" description="Disordered" evidence="2">
    <location>
        <begin position="521"/>
        <end position="639"/>
    </location>
</feature>
<dbReference type="OrthoDB" id="5330228at2759"/>
<name>A0A8J2WQP6_9STRA</name>
<dbReference type="Gene3D" id="2.60.200.20">
    <property type="match status" value="1"/>
</dbReference>
<feature type="region of interest" description="Disordered" evidence="2">
    <location>
        <begin position="261"/>
        <end position="429"/>
    </location>
</feature>
<feature type="compositionally biased region" description="Polar residues" evidence="2">
    <location>
        <begin position="268"/>
        <end position="284"/>
    </location>
</feature>
<dbReference type="SMART" id="SM00240">
    <property type="entry name" value="FHA"/>
    <property type="match status" value="1"/>
</dbReference>
<feature type="compositionally biased region" description="Low complexity" evidence="2">
    <location>
        <begin position="347"/>
        <end position="358"/>
    </location>
</feature>
<evidence type="ECO:0000256" key="2">
    <source>
        <dbReference type="SAM" id="MobiDB-lite"/>
    </source>
</evidence>
<protein>
    <recommendedName>
        <fullName evidence="3">FHA domain-containing protein</fullName>
    </recommendedName>
</protein>
<evidence type="ECO:0000313" key="5">
    <source>
        <dbReference type="Proteomes" id="UP000789595"/>
    </source>
</evidence>
<accession>A0A8J2WQP6</accession>
<evidence type="ECO:0000256" key="1">
    <source>
        <dbReference type="SAM" id="Coils"/>
    </source>
</evidence>
<dbReference type="EMBL" id="CAKKNE010000005">
    <property type="protein sequence ID" value="CAH0376680.1"/>
    <property type="molecule type" value="Genomic_DNA"/>
</dbReference>